<dbReference type="PROSITE" id="PS50127">
    <property type="entry name" value="UBC_2"/>
    <property type="match status" value="1"/>
</dbReference>
<dbReference type="KEGG" id="soe:110790046"/>
<dbReference type="Proteomes" id="UP000813463">
    <property type="component" value="Chromosome 6"/>
</dbReference>
<feature type="domain" description="UBC core" evidence="3">
    <location>
        <begin position="651"/>
        <end position="811"/>
    </location>
</feature>
<dbReference type="RefSeq" id="XP_056688977.1">
    <property type="nucleotide sequence ID" value="XM_056832999.1"/>
</dbReference>
<dbReference type="InterPro" id="IPR000608">
    <property type="entry name" value="UBC"/>
</dbReference>
<evidence type="ECO:0000256" key="1">
    <source>
        <dbReference type="ARBA" id="ARBA00022679"/>
    </source>
</evidence>
<dbReference type="CDD" id="cd23837">
    <property type="entry name" value="UBCc_UBE2O"/>
    <property type="match status" value="1"/>
</dbReference>
<dbReference type="InterPro" id="IPR057735">
    <property type="entry name" value="UBE2O-like_tSH3-B"/>
</dbReference>
<dbReference type="PANTHER" id="PTHR46116">
    <property type="entry name" value="(E3-INDEPENDENT) E2 UBIQUITIN-CONJUGATING ENZYME"/>
    <property type="match status" value="1"/>
</dbReference>
<evidence type="ECO:0000259" key="3">
    <source>
        <dbReference type="PROSITE" id="PS50127"/>
    </source>
</evidence>
<dbReference type="GeneID" id="110790046"/>
<gene>
    <name evidence="5 6 7" type="primary">LOC110790046</name>
</gene>
<dbReference type="AlphaFoldDB" id="A0A9R0IJM9"/>
<evidence type="ECO:0000313" key="4">
    <source>
        <dbReference type="Proteomes" id="UP000813463"/>
    </source>
</evidence>
<dbReference type="RefSeq" id="XP_021850478.2">
    <property type="nucleotide sequence ID" value="XM_021994786.2"/>
</dbReference>
<protein>
    <submittedName>
        <fullName evidence="5 6">Probable ubiquitin-conjugating enzyme E2 24</fullName>
    </submittedName>
</protein>
<keyword evidence="4" id="KW-1185">Reference proteome</keyword>
<evidence type="ECO:0000313" key="6">
    <source>
        <dbReference type="RefSeq" id="XP_021850478.2"/>
    </source>
</evidence>
<proteinExistence type="predicted"/>
<name>A0A9R0IJM9_SPIOL</name>
<dbReference type="GO" id="GO:0005524">
    <property type="term" value="F:ATP binding"/>
    <property type="evidence" value="ECO:0007669"/>
    <property type="project" value="UniProtKB-KW"/>
</dbReference>
<dbReference type="SMART" id="SM00212">
    <property type="entry name" value="UBCc"/>
    <property type="match status" value="1"/>
</dbReference>
<evidence type="ECO:0000256" key="2">
    <source>
        <dbReference type="ARBA" id="ARBA00022786"/>
    </source>
</evidence>
<dbReference type="InterPro" id="IPR057733">
    <property type="entry name" value="UBE2O-like_SH3-B"/>
</dbReference>
<reference evidence="5 6" key="2">
    <citation type="submission" date="2025-05" db="UniProtKB">
        <authorList>
            <consortium name="RefSeq"/>
        </authorList>
    </citation>
    <scope>IDENTIFICATION</scope>
    <source>
        <tissue evidence="5 6">Leaf</tissue>
    </source>
</reference>
<dbReference type="GO" id="GO:0061631">
    <property type="term" value="F:ubiquitin conjugating enzyme activity"/>
    <property type="evidence" value="ECO:0000318"/>
    <property type="project" value="GO_Central"/>
</dbReference>
<dbReference type="InterPro" id="IPR016135">
    <property type="entry name" value="UBQ-conjugating_enzyme/RWD"/>
</dbReference>
<dbReference type="Pfam" id="PF23046">
    <property type="entry name" value="tSH3-B_UBE2O"/>
    <property type="match status" value="1"/>
</dbReference>
<reference evidence="4" key="1">
    <citation type="journal article" date="2021" name="Nat. Commun.">
        <title>Genomic analyses provide insights into spinach domestication and the genetic basis of agronomic traits.</title>
        <authorList>
            <person name="Cai X."/>
            <person name="Sun X."/>
            <person name="Xu C."/>
            <person name="Sun H."/>
            <person name="Wang X."/>
            <person name="Ge C."/>
            <person name="Zhang Z."/>
            <person name="Wang Q."/>
            <person name="Fei Z."/>
            <person name="Jiao C."/>
            <person name="Wang Q."/>
        </authorList>
    </citation>
    <scope>NUCLEOTIDE SEQUENCE [LARGE SCALE GENOMIC DNA]</scope>
    <source>
        <strain evidence="4">cv. Varoflay</strain>
    </source>
</reference>
<keyword evidence="1" id="KW-0808">Transferase</keyword>
<dbReference type="PANTHER" id="PTHR46116:SF15">
    <property type="entry name" value="(E3-INDEPENDENT) E2 UBIQUITIN-CONJUGATING ENZYME"/>
    <property type="match status" value="1"/>
</dbReference>
<dbReference type="Pfam" id="PF00179">
    <property type="entry name" value="UQ_con"/>
    <property type="match status" value="1"/>
</dbReference>
<dbReference type="Gene3D" id="3.10.110.10">
    <property type="entry name" value="Ubiquitin Conjugating Enzyme"/>
    <property type="match status" value="1"/>
</dbReference>
<organism evidence="4 5">
    <name type="scientific">Spinacia oleracea</name>
    <name type="common">Spinach</name>
    <dbReference type="NCBI Taxonomy" id="3562"/>
    <lineage>
        <taxon>Eukaryota</taxon>
        <taxon>Viridiplantae</taxon>
        <taxon>Streptophyta</taxon>
        <taxon>Embryophyta</taxon>
        <taxon>Tracheophyta</taxon>
        <taxon>Spermatophyta</taxon>
        <taxon>Magnoliopsida</taxon>
        <taxon>eudicotyledons</taxon>
        <taxon>Gunneridae</taxon>
        <taxon>Pentapetalae</taxon>
        <taxon>Caryophyllales</taxon>
        <taxon>Chenopodiaceae</taxon>
        <taxon>Chenopodioideae</taxon>
        <taxon>Anserineae</taxon>
        <taxon>Spinacia</taxon>
    </lineage>
</organism>
<keyword evidence="2" id="KW-0833">Ubl conjugation pathway</keyword>
<dbReference type="SUPFAM" id="SSF54495">
    <property type="entry name" value="UBC-like"/>
    <property type="match status" value="1"/>
</dbReference>
<accession>A0A9R0IJM9</accession>
<sequence length="895" mass="100562">MTMEMFGDSDVESFSETSSDDQDDIFSIYGGHAQSILSNLEDSIEKIDDFLSFERGFSHGDIVRSTGNPSGQMGKIVNIRMSVDLENVFGEVRKDVNTEKLLKMRSLLVGDYVIHGPWLGRVEKVVDNVGIIFDDGTKCEILATDQAQLLPLSPNLLDDSLYPYHPGQRVRVSNPMGLKSAGWLCRMSKKNQHEGTVFSVDVGLAYIDWISSAIIGVCMTLPPPTRLQDPKNLTMLSHISHADWQLGDWCVLPPETGLQRRDLNSNFDEIFSIGKKKIKVDIMWQDGSCSMGLDSYTIFPVCVLNAHDFFPEQFVLEKNSSDDLVAPVSQRWGVVRCVDANERTVKVKWESTDGVTIGVNEWKMEETVSAYELVEHPDFSFNIGDIVFMSDKNHFSDQLNKMSMEDCTTFGSENCNAYLSETQKKHFLSCIGYVVGFKNGDIEVEWASGVSTKVAPYKILCMEKDDGSVATHLFQERNVSESSDEMANYEIQSANHQESSDSSGITAVNCQSDHRSSHFFSLSQAAMGFFSSIAVNFFRSHDSSFLPQHISCAHIIDESKIGSFCEENIVKSCDMYPDIHSVEFSDFDAYGSMNLKDKVEKNSENIELLPVAKTKGLKQFKQFDIVDDCSDHHFAAAADGKGSALSQMRKGWLKKIQQEWSILEKDLPETIYVRIYEERMDLLRVAIVGALGTPYHDGLFFFDIQFPPDYPHVPPMVHYHSGGLRLNPNLYESGKVCLSLLNTWTGTGSEVWNPGSSTILQVLLSLQALVLNEKPYFNEAGYDEQIGGAEGEKNSVSYNESAYLGTCKSMLYQLRKPLKHFDELVEEHFERRYQHILSACKAYMEGAHIGFCTKVDHEKGNSMGFKIMLAKLFPKLVQAFSDKGIDCSHFLESEK</sequence>
<evidence type="ECO:0000313" key="5">
    <source>
        <dbReference type="RefSeq" id="XP_021850477.2"/>
    </source>
</evidence>
<dbReference type="Pfam" id="PF23043">
    <property type="entry name" value="SH3-B_UBE2O"/>
    <property type="match status" value="1"/>
</dbReference>
<evidence type="ECO:0000313" key="7">
    <source>
        <dbReference type="RefSeq" id="XP_056688977.1"/>
    </source>
</evidence>
<dbReference type="RefSeq" id="XP_021850477.2">
    <property type="nucleotide sequence ID" value="XM_021994785.2"/>
</dbReference>